<keyword evidence="2" id="KW-1185">Reference proteome</keyword>
<evidence type="ECO:0000313" key="1">
    <source>
        <dbReference type="EMBL" id="QTR53124.1"/>
    </source>
</evidence>
<dbReference type="GO" id="GO:0006355">
    <property type="term" value="P:regulation of DNA-templated transcription"/>
    <property type="evidence" value="ECO:0007669"/>
    <property type="project" value="InterPro"/>
</dbReference>
<dbReference type="InterPro" id="IPR010985">
    <property type="entry name" value="Ribbon_hlx_hlx"/>
</dbReference>
<evidence type="ECO:0008006" key="3">
    <source>
        <dbReference type="Google" id="ProtNLM"/>
    </source>
</evidence>
<accession>A0A975F8X6</accession>
<dbReference type="Gene3D" id="1.10.1220.10">
    <property type="entry name" value="Met repressor-like"/>
    <property type="match status" value="1"/>
</dbReference>
<evidence type="ECO:0000313" key="2">
    <source>
        <dbReference type="Proteomes" id="UP000672009"/>
    </source>
</evidence>
<dbReference type="EMBL" id="CP072793">
    <property type="protein sequence ID" value="QTR53124.1"/>
    <property type="molecule type" value="Genomic_DNA"/>
</dbReference>
<dbReference type="Proteomes" id="UP000672009">
    <property type="component" value="Chromosome"/>
</dbReference>
<dbReference type="RefSeq" id="WP_210218651.1">
    <property type="nucleotide sequence ID" value="NZ_CP072793.1"/>
</dbReference>
<dbReference type="InterPro" id="IPR013321">
    <property type="entry name" value="Arc_rbn_hlx_hlx"/>
</dbReference>
<name>A0A975F8X6_9GAMM</name>
<reference evidence="1" key="1">
    <citation type="submission" date="2021-04" db="EMBL/GenBank/DDBJ databases">
        <title>Genomics, taxonomy and metabolism of representatives of sulfur bacteria of the genus Thiothrix: Thiothrix fructosivorans QT, Thiothrix unzii A1T and three new species, Thiothrix subterranea sp. nov., Thiothrix litoralis sp. nov. and 'Candidatus Thiothrix anitrata' sp. nov.</title>
        <authorList>
            <person name="Ravin N.V."/>
            <person name="Smolyakov D."/>
            <person name="Rudenko T.S."/>
            <person name="Mardanov A.V."/>
            <person name="Beletsky A.V."/>
            <person name="Markov N.D."/>
            <person name="Fomenkov A.I."/>
            <person name="Roberts R.J."/>
            <person name="Karnachuk O.V."/>
            <person name="Novikov A."/>
            <person name="Grabovich M.Y."/>
        </authorList>
    </citation>
    <scope>NUCLEOTIDE SEQUENCE</scope>
    <source>
        <strain evidence="1">A1</strain>
    </source>
</reference>
<gene>
    <name evidence="1" type="ORF">J9260_15665</name>
</gene>
<organism evidence="1 2">
    <name type="scientific">Thiothrix unzii</name>
    <dbReference type="NCBI Taxonomy" id="111769"/>
    <lineage>
        <taxon>Bacteria</taxon>
        <taxon>Pseudomonadati</taxon>
        <taxon>Pseudomonadota</taxon>
        <taxon>Gammaproteobacteria</taxon>
        <taxon>Thiotrichales</taxon>
        <taxon>Thiotrichaceae</taxon>
        <taxon>Thiothrix</taxon>
    </lineage>
</organism>
<dbReference type="KEGG" id="tun:J9260_15665"/>
<dbReference type="SUPFAM" id="SSF47598">
    <property type="entry name" value="Ribbon-helix-helix"/>
    <property type="match status" value="1"/>
</dbReference>
<protein>
    <recommendedName>
        <fullName evidence="3">Arc-like DNA binding domain-containing protein</fullName>
    </recommendedName>
</protein>
<sequence length="55" mass="6260">MSLEQKRQAPRSVRLDPEIEAWVKSQAKAGDRSLNAEINRVLRKAKEAEEQKQAA</sequence>
<proteinExistence type="predicted"/>
<dbReference type="AlphaFoldDB" id="A0A975F8X6"/>